<keyword evidence="4" id="KW-1185">Reference proteome</keyword>
<dbReference type="GO" id="GO:0016567">
    <property type="term" value="P:protein ubiquitination"/>
    <property type="evidence" value="ECO:0007669"/>
    <property type="project" value="InterPro"/>
</dbReference>
<organism evidence="3 4">
    <name type="scientific">Astrephomene gubernaculifera</name>
    <dbReference type="NCBI Taxonomy" id="47775"/>
    <lineage>
        <taxon>Eukaryota</taxon>
        <taxon>Viridiplantae</taxon>
        <taxon>Chlorophyta</taxon>
        <taxon>core chlorophytes</taxon>
        <taxon>Chlorophyceae</taxon>
        <taxon>CS clade</taxon>
        <taxon>Chlamydomonadales</taxon>
        <taxon>Astrephomenaceae</taxon>
        <taxon>Astrephomene</taxon>
    </lineage>
</organism>
<dbReference type="PANTHER" id="PTHR46573">
    <property type="entry name" value="WD REPEAT, SAM AND U-BOX DOMAIN-CONTAINING PROTEIN 1"/>
    <property type="match status" value="1"/>
</dbReference>
<evidence type="ECO:0000256" key="1">
    <source>
        <dbReference type="SAM" id="MobiDB-lite"/>
    </source>
</evidence>
<reference evidence="3 4" key="1">
    <citation type="journal article" date="2021" name="Sci. Rep.">
        <title>Genome sequencing of the multicellular alga Astrephomene provides insights into convergent evolution of germ-soma differentiation.</title>
        <authorList>
            <person name="Yamashita S."/>
            <person name="Yamamoto K."/>
            <person name="Matsuzaki R."/>
            <person name="Suzuki S."/>
            <person name="Yamaguchi H."/>
            <person name="Hirooka S."/>
            <person name="Minakuchi Y."/>
            <person name="Miyagishima S."/>
            <person name="Kawachi M."/>
            <person name="Toyoda A."/>
            <person name="Nozaki H."/>
        </authorList>
    </citation>
    <scope>NUCLEOTIDE SEQUENCE [LARGE SCALE GENOMIC DNA]</scope>
    <source>
        <strain evidence="3 4">NIES-4017</strain>
    </source>
</reference>
<dbReference type="AlphaFoldDB" id="A0AAD3DXG4"/>
<feature type="non-terminal residue" evidence="3">
    <location>
        <position position="1"/>
    </location>
</feature>
<feature type="non-terminal residue" evidence="3">
    <location>
        <position position="511"/>
    </location>
</feature>
<dbReference type="InterPro" id="IPR052085">
    <property type="entry name" value="WD-SAM-U-box"/>
</dbReference>
<dbReference type="SMART" id="SM00504">
    <property type="entry name" value="Ubox"/>
    <property type="match status" value="1"/>
</dbReference>
<evidence type="ECO:0000313" key="3">
    <source>
        <dbReference type="EMBL" id="GFR47581.1"/>
    </source>
</evidence>
<gene>
    <name evidence="3" type="ORF">Agub_g9309</name>
</gene>
<dbReference type="SUPFAM" id="SSF57850">
    <property type="entry name" value="RING/U-box"/>
    <property type="match status" value="1"/>
</dbReference>
<feature type="domain" description="U-box" evidence="2">
    <location>
        <begin position="432"/>
        <end position="499"/>
    </location>
</feature>
<evidence type="ECO:0000259" key="2">
    <source>
        <dbReference type="SMART" id="SM00504"/>
    </source>
</evidence>
<comment type="caution">
    <text evidence="3">The sequence shown here is derived from an EMBL/GenBank/DDBJ whole genome shotgun (WGS) entry which is preliminary data.</text>
</comment>
<dbReference type="Gene3D" id="3.30.40.10">
    <property type="entry name" value="Zinc/RING finger domain, C3HC4 (zinc finger)"/>
    <property type="match status" value="1"/>
</dbReference>
<sequence>VIMIRPPRRSEVSEHIREQEASPLALPPLELLRRLLPRAAEVAGWLLMPHAMFSRYVLLVAPAYGVGGEGGGGGGEGMGSSSGGGVGEGSGTAPWQHVGTQLMLLAGALLTCFEVQLFGRAVAELLSLRRPRRPLARRRALAWRVCCEGLLLPLREAIPVWNMTHFIALPLLQLLLPPPAMDLVLLVPLTYCTAMLGAAACDVAARATAALLRVARRVRQHDGGTTLLLPSIVHAADPDAVPLLGRTYTLMLYDMVGQSGRAAVAAALAEEAPALAAELAERRQRRQQQQRLDGDGGGDGGTWGELAAAMRARVAPPGAGDGGRRGARRRRAEADAAAAAAVPGGDAAGVAGGEAVERREGEHGEQAEEEHPPQEAAAADLEDGHEDDEDDDDDDEDEEMERRRAGLAVQLRWPAPLQLPPEVHDWEDVPRGFTCAITQHVMGQPAMLVSPELPAAPTYERAAIQQWLATHMRDPKSNTPLTSYTLLPNEDLHRAIDDWVHFKLKAARAAA</sequence>
<feature type="region of interest" description="Disordered" evidence="1">
    <location>
        <begin position="279"/>
        <end position="407"/>
    </location>
</feature>
<evidence type="ECO:0000313" key="4">
    <source>
        <dbReference type="Proteomes" id="UP001054857"/>
    </source>
</evidence>
<feature type="compositionally biased region" description="Basic and acidic residues" evidence="1">
    <location>
        <begin position="355"/>
        <end position="373"/>
    </location>
</feature>
<feature type="compositionally biased region" description="Acidic residues" evidence="1">
    <location>
        <begin position="380"/>
        <end position="399"/>
    </location>
</feature>
<protein>
    <recommendedName>
        <fullName evidence="2">U-box domain-containing protein</fullName>
    </recommendedName>
</protein>
<proteinExistence type="predicted"/>
<dbReference type="PANTHER" id="PTHR46573:SF1">
    <property type="entry name" value="WD REPEAT, SAM AND U-BOX DOMAIN-CONTAINING PROTEIN 1"/>
    <property type="match status" value="1"/>
</dbReference>
<dbReference type="Pfam" id="PF04564">
    <property type="entry name" value="U-box"/>
    <property type="match status" value="1"/>
</dbReference>
<dbReference type="InterPro" id="IPR013083">
    <property type="entry name" value="Znf_RING/FYVE/PHD"/>
</dbReference>
<dbReference type="Proteomes" id="UP001054857">
    <property type="component" value="Unassembled WGS sequence"/>
</dbReference>
<dbReference type="EMBL" id="BMAR01000019">
    <property type="protein sequence ID" value="GFR47581.1"/>
    <property type="molecule type" value="Genomic_DNA"/>
</dbReference>
<feature type="compositionally biased region" description="Low complexity" evidence="1">
    <location>
        <begin position="304"/>
        <end position="318"/>
    </location>
</feature>
<accession>A0AAD3DXG4</accession>
<dbReference type="GO" id="GO:0004842">
    <property type="term" value="F:ubiquitin-protein transferase activity"/>
    <property type="evidence" value="ECO:0007669"/>
    <property type="project" value="InterPro"/>
</dbReference>
<name>A0AAD3DXG4_9CHLO</name>
<dbReference type="InterPro" id="IPR003613">
    <property type="entry name" value="Ubox_domain"/>
</dbReference>
<feature type="compositionally biased region" description="Low complexity" evidence="1">
    <location>
        <begin position="335"/>
        <end position="345"/>
    </location>
</feature>